<protein>
    <submittedName>
        <fullName evidence="2">FOG: WD40 repeat</fullName>
    </submittedName>
</protein>
<dbReference type="EMBL" id="DF238840">
    <property type="protein sequence ID" value="GAF27160.1"/>
    <property type="molecule type" value="Genomic_DNA"/>
</dbReference>
<gene>
    <name evidence="2" type="ORF">MTY_2501</name>
</gene>
<dbReference type="PANTHER" id="PTHR38450:SF2">
    <property type="entry name" value="STAGE V SPORULATION PROTEIN AEB"/>
    <property type="match status" value="1"/>
</dbReference>
<dbReference type="InterPro" id="IPR005562">
    <property type="entry name" value="SpoVA"/>
</dbReference>
<accession>A0A0S6UGP5</accession>
<dbReference type="Pfam" id="PF03862">
    <property type="entry name" value="SpoVAC_SpoVAEB"/>
    <property type="match status" value="1"/>
</dbReference>
<feature type="transmembrane region" description="Helical" evidence="1">
    <location>
        <begin position="129"/>
        <end position="150"/>
    </location>
</feature>
<sequence>MLAENHRRPGCTLQIPSRMALASIFTRSLSLEERDPMSIVMAFIMGGLICLVGQLIMDLTPYKVTPAHILVGFVTGGAILSALGFYGPLVKIGGAGATIPISGFGHNLAQGTLEAVQAKGLIGAFSGGVTAGAVGIAAAVIFGYVMAIIFNPRG</sequence>
<dbReference type="AlphaFoldDB" id="A0A0S6UGP5"/>
<dbReference type="Proteomes" id="UP000063718">
    <property type="component" value="Unassembled WGS sequence"/>
</dbReference>
<feature type="transmembrane region" description="Helical" evidence="1">
    <location>
        <begin position="69"/>
        <end position="87"/>
    </location>
</feature>
<feature type="transmembrane region" description="Helical" evidence="1">
    <location>
        <begin position="37"/>
        <end position="57"/>
    </location>
</feature>
<keyword evidence="1" id="KW-0812">Transmembrane</keyword>
<dbReference type="NCBIfam" id="TIGR02839">
    <property type="entry name" value="spore_V_AE"/>
    <property type="match status" value="1"/>
</dbReference>
<keyword evidence="1" id="KW-1133">Transmembrane helix</keyword>
<dbReference type="PANTHER" id="PTHR38450">
    <property type="entry name" value="STAGE V SPORULATION PROTEIN AC-RELATED"/>
    <property type="match status" value="1"/>
</dbReference>
<keyword evidence="1" id="KW-0472">Membrane</keyword>
<proteinExistence type="predicted"/>
<dbReference type="InterPro" id="IPR014204">
    <property type="entry name" value="Spore_V_AE"/>
</dbReference>
<evidence type="ECO:0000313" key="2">
    <source>
        <dbReference type="EMBL" id="GAF27160.1"/>
    </source>
</evidence>
<reference evidence="2" key="1">
    <citation type="journal article" date="2014" name="Gene">
        <title>Genome-guided analysis of transformation efficiency and carbon dioxide assimilation by Moorella thermoacetica Y72.</title>
        <authorList>
            <person name="Tsukahara K."/>
            <person name="Kita A."/>
            <person name="Nakashimada Y."/>
            <person name="Hoshino T."/>
            <person name="Murakami K."/>
        </authorList>
    </citation>
    <scope>NUCLEOTIDE SEQUENCE [LARGE SCALE GENOMIC DNA]</scope>
    <source>
        <strain evidence="2">Y72</strain>
    </source>
</reference>
<name>A0A0S6UGP5_NEOTH</name>
<organism evidence="2">
    <name type="scientific">Moorella thermoacetica Y72</name>
    <dbReference type="NCBI Taxonomy" id="1325331"/>
    <lineage>
        <taxon>Bacteria</taxon>
        <taxon>Bacillati</taxon>
        <taxon>Bacillota</taxon>
        <taxon>Clostridia</taxon>
        <taxon>Neomoorellales</taxon>
        <taxon>Neomoorellaceae</taxon>
        <taxon>Neomoorella</taxon>
    </lineage>
</organism>
<evidence type="ECO:0000256" key="1">
    <source>
        <dbReference type="SAM" id="Phobius"/>
    </source>
</evidence>